<feature type="non-terminal residue" evidence="1">
    <location>
        <position position="1"/>
    </location>
</feature>
<protein>
    <submittedName>
        <fullName evidence="1">Uncharacterized protein</fullName>
    </submittedName>
</protein>
<feature type="non-terminal residue" evidence="1">
    <location>
        <position position="68"/>
    </location>
</feature>
<evidence type="ECO:0000313" key="2">
    <source>
        <dbReference type="Proteomes" id="UP000265520"/>
    </source>
</evidence>
<keyword evidence="2" id="KW-1185">Reference proteome</keyword>
<name>A0A392W248_9FABA</name>
<sequence>DSDDDGLKILLNDDDCPRGGVSVAYDGENVHGEGLGLGNNAEDCIHQSKIASEFVTSDAHGGYSKNGA</sequence>
<organism evidence="1 2">
    <name type="scientific">Trifolium medium</name>
    <dbReference type="NCBI Taxonomy" id="97028"/>
    <lineage>
        <taxon>Eukaryota</taxon>
        <taxon>Viridiplantae</taxon>
        <taxon>Streptophyta</taxon>
        <taxon>Embryophyta</taxon>
        <taxon>Tracheophyta</taxon>
        <taxon>Spermatophyta</taxon>
        <taxon>Magnoliopsida</taxon>
        <taxon>eudicotyledons</taxon>
        <taxon>Gunneridae</taxon>
        <taxon>Pentapetalae</taxon>
        <taxon>rosids</taxon>
        <taxon>fabids</taxon>
        <taxon>Fabales</taxon>
        <taxon>Fabaceae</taxon>
        <taxon>Papilionoideae</taxon>
        <taxon>50 kb inversion clade</taxon>
        <taxon>NPAAA clade</taxon>
        <taxon>Hologalegina</taxon>
        <taxon>IRL clade</taxon>
        <taxon>Trifolieae</taxon>
        <taxon>Trifolium</taxon>
    </lineage>
</organism>
<dbReference type="AlphaFoldDB" id="A0A392W248"/>
<dbReference type="Proteomes" id="UP000265520">
    <property type="component" value="Unassembled WGS sequence"/>
</dbReference>
<reference evidence="1 2" key="1">
    <citation type="journal article" date="2018" name="Front. Plant Sci.">
        <title>Red Clover (Trifolium pratense) and Zigzag Clover (T. medium) - A Picture of Genomic Similarities and Differences.</title>
        <authorList>
            <person name="Dluhosova J."/>
            <person name="Istvanek J."/>
            <person name="Nedelnik J."/>
            <person name="Repkova J."/>
        </authorList>
    </citation>
    <scope>NUCLEOTIDE SEQUENCE [LARGE SCALE GENOMIC DNA]</scope>
    <source>
        <strain evidence="2">cv. 10/8</strain>
        <tissue evidence="1">Leaf</tissue>
    </source>
</reference>
<proteinExistence type="predicted"/>
<accession>A0A392W248</accession>
<comment type="caution">
    <text evidence="1">The sequence shown here is derived from an EMBL/GenBank/DDBJ whole genome shotgun (WGS) entry which is preliminary data.</text>
</comment>
<dbReference type="EMBL" id="LXQA011316440">
    <property type="protein sequence ID" value="MCI92975.1"/>
    <property type="molecule type" value="Genomic_DNA"/>
</dbReference>
<evidence type="ECO:0000313" key="1">
    <source>
        <dbReference type="EMBL" id="MCI92975.1"/>
    </source>
</evidence>